<evidence type="ECO:0000256" key="3">
    <source>
        <dbReference type="RuleBase" id="RU004508"/>
    </source>
</evidence>
<dbReference type="PIRSF" id="PIRSF000390">
    <property type="entry name" value="PLP_StrS"/>
    <property type="match status" value="1"/>
</dbReference>
<evidence type="ECO:0000256" key="2">
    <source>
        <dbReference type="PIRSR" id="PIRSR000390-2"/>
    </source>
</evidence>
<protein>
    <submittedName>
        <fullName evidence="4">DegT/DnrJ/EryC1/StrS aminotransferase family protein</fullName>
    </submittedName>
</protein>
<feature type="modified residue" description="N6-(pyridoxal phosphate)lysine" evidence="2">
    <location>
        <position position="198"/>
    </location>
</feature>
<organism evidence="4 5">
    <name type="scientific">Congzhengia minquanensis</name>
    <dbReference type="NCBI Taxonomy" id="2763657"/>
    <lineage>
        <taxon>Bacteria</taxon>
        <taxon>Bacillati</taxon>
        <taxon>Bacillota</taxon>
        <taxon>Clostridia</taxon>
        <taxon>Eubacteriales</taxon>
        <taxon>Oscillospiraceae</taxon>
        <taxon>Congzhengia</taxon>
    </lineage>
</organism>
<comment type="caution">
    <text evidence="4">The sequence shown here is derived from an EMBL/GenBank/DDBJ whole genome shotgun (WGS) entry which is preliminary data.</text>
</comment>
<keyword evidence="4" id="KW-0808">Transferase</keyword>
<proteinExistence type="inferred from homology"/>
<dbReference type="GO" id="GO:0000271">
    <property type="term" value="P:polysaccharide biosynthetic process"/>
    <property type="evidence" value="ECO:0007669"/>
    <property type="project" value="TreeGrafter"/>
</dbReference>
<name>A0A926DLK1_9FIRM</name>
<dbReference type="Gene3D" id="3.40.640.10">
    <property type="entry name" value="Type I PLP-dependent aspartate aminotransferase-like (Major domain)"/>
    <property type="match status" value="1"/>
</dbReference>
<keyword evidence="4" id="KW-0032">Aminotransferase</keyword>
<dbReference type="Gene3D" id="3.90.1150.10">
    <property type="entry name" value="Aspartate Aminotransferase, domain 1"/>
    <property type="match status" value="1"/>
</dbReference>
<dbReference type="AlphaFoldDB" id="A0A926DLK1"/>
<dbReference type="InterPro" id="IPR000653">
    <property type="entry name" value="DegT/StrS_aminotransferase"/>
</dbReference>
<dbReference type="Proteomes" id="UP000611762">
    <property type="component" value="Unassembled WGS sequence"/>
</dbReference>
<dbReference type="PANTHER" id="PTHR30244">
    <property type="entry name" value="TRANSAMINASE"/>
    <property type="match status" value="1"/>
</dbReference>
<accession>A0A926DLK1</accession>
<evidence type="ECO:0000256" key="1">
    <source>
        <dbReference type="PIRSR" id="PIRSR000390-1"/>
    </source>
</evidence>
<comment type="similarity">
    <text evidence="3">Belongs to the DegT/DnrJ/EryC1 family.</text>
</comment>
<keyword evidence="2 3" id="KW-0663">Pyridoxal phosphate</keyword>
<dbReference type="PANTHER" id="PTHR30244:SF34">
    <property type="entry name" value="DTDP-4-AMINO-4,6-DIDEOXYGALACTOSE TRANSAMINASE"/>
    <property type="match status" value="1"/>
</dbReference>
<keyword evidence="5" id="KW-1185">Reference proteome</keyword>
<dbReference type="FunFam" id="3.40.640.10:FF:000077">
    <property type="entry name" value="Spore coat polysaccharide biosynthesis protein spsC"/>
    <property type="match status" value="1"/>
</dbReference>
<gene>
    <name evidence="4" type="ORF">H8698_06010</name>
</gene>
<dbReference type="FunFam" id="3.90.1150.10:FF:000092">
    <property type="entry name" value="Capsular polysaccharide biosynthesis protein"/>
    <property type="match status" value="1"/>
</dbReference>
<dbReference type="CDD" id="cd00616">
    <property type="entry name" value="AHBA_syn"/>
    <property type="match status" value="1"/>
</dbReference>
<dbReference type="InterPro" id="IPR015422">
    <property type="entry name" value="PyrdxlP-dep_Trfase_small"/>
</dbReference>
<dbReference type="Pfam" id="PF01041">
    <property type="entry name" value="DegT_DnrJ_EryC1"/>
    <property type="match status" value="1"/>
</dbReference>
<dbReference type="InterPro" id="IPR015421">
    <property type="entry name" value="PyrdxlP-dep_Trfase_major"/>
</dbReference>
<evidence type="ECO:0000313" key="5">
    <source>
        <dbReference type="Proteomes" id="UP000611762"/>
    </source>
</evidence>
<sequence length="401" mass="44716">MYRDIPFSPPDITDLEISNVIDVLRSGWITTGAQTKLFEKKLAESCTTEKAVCLNSATACMELVLRMFGIGPGDEVITCSYTYTASASVACHVGAKLVLVDAQTDDFHMDYDKLAEAITENTKAIIPIDIAGILCDYDRIYEIVNSKKQLFHAKNQYQEALGRILVLADSAHGFGASYKGKKSGAVADFTCFSFHAVKNITTGEGGAITWRPDIGLDSGDIYKQFMLLSLHGQSKDAWAKLKPSSWEYDVILPGYKCNMTDISAAIGLGQLERYDGLLKKRKKLIQAYNDNLPQDKITVLQHDTENQSSSGHLYLTRLKGKNLDFRNRFIQQMSQAGVACNVHYKPLPMHTAYKQMGFNIQDFPNSYALFENEVTLPLNSKMTVEDVCYVAEHVRRLLLSL</sequence>
<dbReference type="GO" id="GO:0030170">
    <property type="term" value="F:pyridoxal phosphate binding"/>
    <property type="evidence" value="ECO:0007669"/>
    <property type="project" value="TreeGrafter"/>
</dbReference>
<evidence type="ECO:0000313" key="4">
    <source>
        <dbReference type="EMBL" id="MBC8540526.1"/>
    </source>
</evidence>
<feature type="active site" description="Proton acceptor" evidence="1">
    <location>
        <position position="198"/>
    </location>
</feature>
<dbReference type="GO" id="GO:0008483">
    <property type="term" value="F:transaminase activity"/>
    <property type="evidence" value="ECO:0007669"/>
    <property type="project" value="UniProtKB-KW"/>
</dbReference>
<dbReference type="RefSeq" id="WP_249311705.1">
    <property type="nucleotide sequence ID" value="NZ_JACRSU010000002.1"/>
</dbReference>
<dbReference type="EMBL" id="JACRSU010000002">
    <property type="protein sequence ID" value="MBC8540526.1"/>
    <property type="molecule type" value="Genomic_DNA"/>
</dbReference>
<dbReference type="InterPro" id="IPR015424">
    <property type="entry name" value="PyrdxlP-dep_Trfase"/>
</dbReference>
<reference evidence="4" key="1">
    <citation type="submission" date="2020-08" db="EMBL/GenBank/DDBJ databases">
        <title>Genome public.</title>
        <authorList>
            <person name="Liu C."/>
            <person name="Sun Q."/>
        </authorList>
    </citation>
    <scope>NUCLEOTIDE SEQUENCE</scope>
    <source>
        <strain evidence="4">H8</strain>
    </source>
</reference>
<dbReference type="SUPFAM" id="SSF53383">
    <property type="entry name" value="PLP-dependent transferases"/>
    <property type="match status" value="1"/>
</dbReference>